<dbReference type="Proteomes" id="UP000064921">
    <property type="component" value="Chromosome"/>
</dbReference>
<dbReference type="PATRIC" id="fig|121719.5.peg.2138"/>
<dbReference type="RefSeq" id="WP_050471558.1">
    <property type="nucleotide sequence ID" value="NZ_CM011124.1"/>
</dbReference>
<evidence type="ECO:0000313" key="2">
    <source>
        <dbReference type="Proteomes" id="UP000064921"/>
    </source>
</evidence>
<reference evidence="1 2" key="1">
    <citation type="submission" date="2015-10" db="EMBL/GenBank/DDBJ databases">
        <title>The world's first case of liver abscess caused by Pannonibacter phragmitetus.</title>
        <authorList>
            <person name="Ming D."/>
            <person name="Wang M."/>
            <person name="Zhou Y."/>
            <person name="Jiang T."/>
            <person name="Hu S."/>
        </authorList>
    </citation>
    <scope>NUCLEOTIDE SEQUENCE [LARGE SCALE GENOMIC DNA]</scope>
    <source>
        <strain evidence="1 2">31801</strain>
    </source>
</reference>
<dbReference type="EMBL" id="CP013068">
    <property type="protein sequence ID" value="ALV28712.1"/>
    <property type="molecule type" value="Genomic_DNA"/>
</dbReference>
<dbReference type="AlphaFoldDB" id="A0A0L0J4W1"/>
<proteinExistence type="predicted"/>
<name>A0A0L0J4W1_9HYPH</name>
<evidence type="ECO:0000313" key="1">
    <source>
        <dbReference type="EMBL" id="ALV28712.1"/>
    </source>
</evidence>
<protein>
    <submittedName>
        <fullName evidence="1">Uncharacterized protein</fullName>
    </submittedName>
</protein>
<organism evidence="1 2">
    <name type="scientific">Pannonibacter phragmitetus</name>
    <dbReference type="NCBI Taxonomy" id="121719"/>
    <lineage>
        <taxon>Bacteria</taxon>
        <taxon>Pseudomonadati</taxon>
        <taxon>Pseudomonadota</taxon>
        <taxon>Alphaproteobacteria</taxon>
        <taxon>Hyphomicrobiales</taxon>
        <taxon>Stappiaceae</taxon>
        <taxon>Pannonibacter</taxon>
    </lineage>
</organism>
<accession>A0A0L0J4W1</accession>
<dbReference type="eggNOG" id="ENOG5032Y9S">
    <property type="taxonomic scope" value="Bacteria"/>
</dbReference>
<sequence length="98" mass="10708">MPENSASHSMTSPEFDFVKANIAATLTLVNALIHQGAINRDLLDEFLAGVISQLPHNRQTLALRLVLDQWRQGLRDGGDVGVVIRPSFEVVDGGRQDS</sequence>
<gene>
    <name evidence="1" type="ORF">APZ00_18000</name>
</gene>
<dbReference type="KEGG" id="pphr:APZ00_18000"/>
<keyword evidence="2" id="KW-1185">Reference proteome</keyword>